<evidence type="ECO:0000313" key="3">
    <source>
        <dbReference type="Proteomes" id="UP000293823"/>
    </source>
</evidence>
<dbReference type="PANTHER" id="PTHR24148">
    <property type="entry name" value="ANKYRIN REPEAT DOMAIN-CONTAINING PROTEIN 39 HOMOLOG-RELATED"/>
    <property type="match status" value="1"/>
</dbReference>
<dbReference type="InterPro" id="IPR010730">
    <property type="entry name" value="HET"/>
</dbReference>
<evidence type="ECO:0000259" key="1">
    <source>
        <dbReference type="Pfam" id="PF06985"/>
    </source>
</evidence>
<dbReference type="AlphaFoldDB" id="A0A4Q4QYG6"/>
<accession>A0A4Q4QYG6</accession>
<proteinExistence type="predicted"/>
<evidence type="ECO:0000313" key="2">
    <source>
        <dbReference type="EMBL" id="RYO48835.1"/>
    </source>
</evidence>
<dbReference type="Proteomes" id="UP000293823">
    <property type="component" value="Unassembled WGS sequence"/>
</dbReference>
<feature type="domain" description="Heterokaryon incompatibility" evidence="1">
    <location>
        <begin position="1"/>
        <end position="75"/>
    </location>
</feature>
<dbReference type="InterPro" id="IPR052895">
    <property type="entry name" value="HetReg/Transcr_Mod"/>
</dbReference>
<dbReference type="Pfam" id="PF06985">
    <property type="entry name" value="HET"/>
    <property type="match status" value="1"/>
</dbReference>
<comment type="caution">
    <text evidence="2">The sequence shown here is derived from an EMBL/GenBank/DDBJ whole genome shotgun (WGS) entry which is preliminary data.</text>
</comment>
<name>A0A4Q4QYG6_9PLEO</name>
<protein>
    <recommendedName>
        <fullName evidence="1">Heterokaryon incompatibility domain-containing protein</fullName>
    </recommendedName>
</protein>
<dbReference type="PANTHER" id="PTHR24148:SF64">
    <property type="entry name" value="HETEROKARYON INCOMPATIBILITY DOMAIN-CONTAINING PROTEIN"/>
    <property type="match status" value="1"/>
</dbReference>
<keyword evidence="3" id="KW-1185">Reference proteome</keyword>
<dbReference type="OrthoDB" id="3691841at2759"/>
<reference evidence="3" key="1">
    <citation type="journal article" date="2019" name="bioRxiv">
        <title>Genomics, evolutionary history and diagnostics of the Alternaria alternata species group including apple and Asian pear pathotypes.</title>
        <authorList>
            <person name="Armitage A.D."/>
            <person name="Cockerton H.M."/>
            <person name="Sreenivasaprasad S."/>
            <person name="Woodhall J.W."/>
            <person name="Lane C.R."/>
            <person name="Harrison R.J."/>
            <person name="Clarkson J.P."/>
        </authorList>
    </citation>
    <scope>NUCLEOTIDE SEQUENCE [LARGE SCALE GENOMIC DNA]</scope>
    <source>
        <strain evidence="3">RGR 97.0016</strain>
    </source>
</reference>
<sequence length="242" mass="28390">MMGKIYSRAQKVLVWLGRSTPLIAELLHDMHSLKIDENLKLVWKAIDDHEWEHKRLGLEELCKIEYWERLWVVQEYLLAKGVDMWCGTDSVDPQKIKWLVYVVFKTPHLAESCTMQLLQGRKVRNVRAEQLSLKRHLDEFGIKMMCADVRDRAYGLLALINEKEREKLNIRPNYTLSPLDLLRELMYALSHSGSYSPDELLGYVDTLRLALGLTSIPEDPIWSVLRDQLLYIKWVVRRNQSA</sequence>
<gene>
    <name evidence="2" type="ORF">AA0113_g9884</name>
</gene>
<dbReference type="EMBL" id="PEJP01000047">
    <property type="protein sequence ID" value="RYO48835.1"/>
    <property type="molecule type" value="Genomic_DNA"/>
</dbReference>
<organism evidence="2 3">
    <name type="scientific">Alternaria arborescens</name>
    <dbReference type="NCBI Taxonomy" id="156630"/>
    <lineage>
        <taxon>Eukaryota</taxon>
        <taxon>Fungi</taxon>
        <taxon>Dikarya</taxon>
        <taxon>Ascomycota</taxon>
        <taxon>Pezizomycotina</taxon>
        <taxon>Dothideomycetes</taxon>
        <taxon>Pleosporomycetidae</taxon>
        <taxon>Pleosporales</taxon>
        <taxon>Pleosporineae</taxon>
        <taxon>Pleosporaceae</taxon>
        <taxon>Alternaria</taxon>
        <taxon>Alternaria sect. Alternaria</taxon>
    </lineage>
</organism>